<dbReference type="GO" id="GO:0005789">
    <property type="term" value="C:endoplasmic reticulum membrane"/>
    <property type="evidence" value="ECO:0007669"/>
    <property type="project" value="TreeGrafter"/>
</dbReference>
<dbReference type="PANTHER" id="PTHR23158:SF33">
    <property type="entry name" value="TRANSPORT AND GOLGI ORGANIZATION PROTEIN 1"/>
    <property type="match status" value="1"/>
</dbReference>
<proteinExistence type="predicted"/>
<evidence type="ECO:0000256" key="1">
    <source>
        <dbReference type="ARBA" id="ARBA00023054"/>
    </source>
</evidence>
<dbReference type="PANTHER" id="PTHR23158">
    <property type="entry name" value="MELANOMA INHIBITORY ACTIVITY-RELATED"/>
    <property type="match status" value="1"/>
</dbReference>
<feature type="chain" id="PRO_5014430813" description="SH3 domain-containing protein" evidence="4">
    <location>
        <begin position="22"/>
        <end position="1579"/>
    </location>
</feature>
<evidence type="ECO:0000256" key="3">
    <source>
        <dbReference type="SAM" id="MobiDB-lite"/>
    </source>
</evidence>
<feature type="compositionally biased region" description="Polar residues" evidence="3">
    <location>
        <begin position="529"/>
        <end position="546"/>
    </location>
</feature>
<keyword evidence="1 2" id="KW-0175">Coiled coil</keyword>
<feature type="compositionally biased region" description="Basic and acidic residues" evidence="3">
    <location>
        <begin position="589"/>
        <end position="598"/>
    </location>
</feature>
<keyword evidence="6" id="KW-1185">Reference proteome</keyword>
<dbReference type="GO" id="GO:0006888">
    <property type="term" value="P:endoplasmic reticulum to Golgi vesicle-mediated transport"/>
    <property type="evidence" value="ECO:0007669"/>
    <property type="project" value="TreeGrafter"/>
</dbReference>
<dbReference type="Proteomes" id="UP000235965">
    <property type="component" value="Unassembled WGS sequence"/>
</dbReference>
<dbReference type="GO" id="GO:0035459">
    <property type="term" value="P:vesicle cargo loading"/>
    <property type="evidence" value="ECO:0007669"/>
    <property type="project" value="TreeGrafter"/>
</dbReference>
<feature type="compositionally biased region" description="Pro residues" evidence="3">
    <location>
        <begin position="1477"/>
        <end position="1486"/>
    </location>
</feature>
<evidence type="ECO:0000313" key="5">
    <source>
        <dbReference type="EMBL" id="PNF17693.1"/>
    </source>
</evidence>
<organism evidence="5 6">
    <name type="scientific">Cryptotermes secundus</name>
    <dbReference type="NCBI Taxonomy" id="105785"/>
    <lineage>
        <taxon>Eukaryota</taxon>
        <taxon>Metazoa</taxon>
        <taxon>Ecdysozoa</taxon>
        <taxon>Arthropoda</taxon>
        <taxon>Hexapoda</taxon>
        <taxon>Insecta</taxon>
        <taxon>Pterygota</taxon>
        <taxon>Neoptera</taxon>
        <taxon>Polyneoptera</taxon>
        <taxon>Dictyoptera</taxon>
        <taxon>Blattodea</taxon>
        <taxon>Blattoidea</taxon>
        <taxon>Termitoidae</taxon>
        <taxon>Kalotermitidae</taxon>
        <taxon>Cryptotermitinae</taxon>
        <taxon>Cryptotermes</taxon>
    </lineage>
</organism>
<dbReference type="GO" id="GO:0070971">
    <property type="term" value="C:endoplasmic reticulum exit site"/>
    <property type="evidence" value="ECO:0007669"/>
    <property type="project" value="TreeGrafter"/>
</dbReference>
<feature type="compositionally biased region" description="Low complexity" evidence="3">
    <location>
        <begin position="1557"/>
        <end position="1566"/>
    </location>
</feature>
<evidence type="ECO:0008006" key="7">
    <source>
        <dbReference type="Google" id="ProtNLM"/>
    </source>
</evidence>
<keyword evidence="4" id="KW-0732">Signal</keyword>
<evidence type="ECO:0000256" key="2">
    <source>
        <dbReference type="SAM" id="Coils"/>
    </source>
</evidence>
<dbReference type="InterPro" id="IPR051500">
    <property type="entry name" value="cTAGE_MIA/OTOR"/>
</dbReference>
<dbReference type="Gene3D" id="2.30.30.40">
    <property type="entry name" value="SH3 Domains"/>
    <property type="match status" value="1"/>
</dbReference>
<feature type="coiled-coil region" evidence="2">
    <location>
        <begin position="959"/>
        <end position="993"/>
    </location>
</feature>
<feature type="region of interest" description="Disordered" evidence="3">
    <location>
        <begin position="257"/>
        <end position="289"/>
    </location>
</feature>
<feature type="coiled-coil region" evidence="2">
    <location>
        <begin position="1018"/>
        <end position="1130"/>
    </location>
</feature>
<evidence type="ECO:0000256" key="4">
    <source>
        <dbReference type="SAM" id="SignalP"/>
    </source>
</evidence>
<dbReference type="GO" id="GO:0009306">
    <property type="term" value="P:protein secretion"/>
    <property type="evidence" value="ECO:0007669"/>
    <property type="project" value="TreeGrafter"/>
</dbReference>
<feature type="coiled-coil region" evidence="2">
    <location>
        <begin position="1201"/>
        <end position="1235"/>
    </location>
</feature>
<feature type="region of interest" description="Disordered" evidence="3">
    <location>
        <begin position="1434"/>
        <end position="1579"/>
    </location>
</feature>
<protein>
    <recommendedName>
        <fullName evidence="7">SH3 domain-containing protein</fullName>
    </recommendedName>
</protein>
<name>A0A2J7PMX6_9NEOP</name>
<comment type="caution">
    <text evidence="5">The sequence shown here is derived from an EMBL/GenBank/DDBJ whole genome shotgun (WGS) entry which is preliminary data.</text>
</comment>
<feature type="region of interest" description="Disordered" evidence="3">
    <location>
        <begin position="509"/>
        <end position="613"/>
    </location>
</feature>
<feature type="compositionally biased region" description="Pro residues" evidence="3">
    <location>
        <begin position="1455"/>
        <end position="1468"/>
    </location>
</feature>
<feature type="compositionally biased region" description="Basic and acidic residues" evidence="3">
    <location>
        <begin position="334"/>
        <end position="382"/>
    </location>
</feature>
<feature type="region of interest" description="Disordered" evidence="3">
    <location>
        <begin position="638"/>
        <end position="683"/>
    </location>
</feature>
<accession>A0A2J7PMX6</accession>
<reference evidence="5 6" key="1">
    <citation type="submission" date="2017-12" db="EMBL/GenBank/DDBJ databases">
        <title>Hemimetabolous genomes reveal molecular basis of termite eusociality.</title>
        <authorList>
            <person name="Harrison M.C."/>
            <person name="Jongepier E."/>
            <person name="Robertson H.M."/>
            <person name="Arning N."/>
            <person name="Bitard-Feildel T."/>
            <person name="Chao H."/>
            <person name="Childers C.P."/>
            <person name="Dinh H."/>
            <person name="Doddapaneni H."/>
            <person name="Dugan S."/>
            <person name="Gowin J."/>
            <person name="Greiner C."/>
            <person name="Han Y."/>
            <person name="Hu H."/>
            <person name="Hughes D.S.T."/>
            <person name="Huylmans A.-K."/>
            <person name="Kemena C."/>
            <person name="Kremer L.P.M."/>
            <person name="Lee S.L."/>
            <person name="Lopez-Ezquerra A."/>
            <person name="Mallet L."/>
            <person name="Monroy-Kuhn J.M."/>
            <person name="Moser A."/>
            <person name="Murali S.C."/>
            <person name="Muzny D.M."/>
            <person name="Otani S."/>
            <person name="Piulachs M.-D."/>
            <person name="Poelchau M."/>
            <person name="Qu J."/>
            <person name="Schaub F."/>
            <person name="Wada-Katsumata A."/>
            <person name="Worley K.C."/>
            <person name="Xie Q."/>
            <person name="Ylla G."/>
            <person name="Poulsen M."/>
            <person name="Gibbs R.A."/>
            <person name="Schal C."/>
            <person name="Richards S."/>
            <person name="Belles X."/>
            <person name="Korb J."/>
            <person name="Bornberg-Bauer E."/>
        </authorList>
    </citation>
    <scope>NUCLEOTIDE SEQUENCE [LARGE SCALE GENOMIC DNA]</scope>
    <source>
        <tissue evidence="5">Whole body</tissue>
    </source>
</reference>
<feature type="compositionally biased region" description="Basic and acidic residues" evidence="3">
    <location>
        <begin position="276"/>
        <end position="289"/>
    </location>
</feature>
<sequence length="1579" mass="174430">MFPSCRFILLIMLVNVYICEGMISDKRLCGDPTCSDPVSLSRTLLRYISNDSRILSFPMDTECVIYSKSAGSRPDLWGAEINGVRGYVPKSFVREYKILKSSLKFVVNTEEAEGIRHGSVENVTDKSLSVSSVEVNSHAASNLEATLNDIEQSGLEPDPESGILTETPLLDDSSMINLPFADVGRKSFFGSGASAEPVESEVIQQPFEVVDGTTLYYETDGKQTDSDLHLLQVQPTVTTLNSLPSIVSKQKLKLGNEPASVPPAVVSEPSTSAELKGADNAEKVTQETRPLEVNVAESVHKTEYESDKKKAESVFLADKIETKSLTGNEIGSDMQHKHEAQNIEHKSIDSVDKNEKGPEVVEDKREIIEEPVKKVDVKTEEREIYDEEEDEEEEYDDDDDDDDDDEEDGETEEEVSEEVTELPSTDVQKTVEEVKSVNIIDASSQPSDVDTLKLKDQDTTHLSLESDANINEISVDNSKGAGRNLQESVKDVLLLTELSEHLTDMFETSKEVATDKPPVLAHSTPLPASESQNVYVNADQTESSVGSAEELEHKQIGEVHENDTETEGSGHDKEVDTNQGNVDTDDQLSSDRNEEGKEVIVGSGEIINSVVGSPEDISENLETQNVNVHPDLVTDKVTDYSSETSSEVKDDIQSNVLEEPHIDSTEEEMETTTATSSEEQYDEVPLYEPSTEETTTAASAFISEEQLLPVEGTEEGEIIKPSGGLFPDITDTLSAGIGVLTSMFGGSSSDSHIPEVPGEVNESKMDVTTERIPHTGEAENKNMKSEVGDTGWPSVGGDLNAGHIVSGSGYHHLKEEEEKKSSTCKVNYDPSAGIDSDCSDVPGYLPSMLQKPENVPSIPEETVAVEFPEDGNFTMDVQQSSYETVVYLITAATVLLFSLGHYYIERRRRDGSLVAKINGLEKELLVSSKECLILKDDLEATREKLLSIESSSLNNSEMVVTLNAELEKSKVVRAELEEQVASLEKELEVATEAGLELNRMLSEFLSAQHGSDTVMKSVEQLQKQLDSQQSTITTMTASLNDKILENETLQADLNGAKHKIISLEADMLKANENLNDVLAAKLKMEEELLEKNKSLQAQLCEEEDRISRDIDQLQKEKSTLQETVTELKHNILTKESEIAVLQDCVKQLKNASDEEIDDKLQVLLDVGSYKSELKLMTIERDTLAEKLQGEVDARKLLEDHVMVISEEVTRLRGNYEEAEREKIEAQTRLEVLSNYFKEKETQLQKELGLQEAMCLQKEGDATSTSERITYLQGEIENYKSQNETLKKEILDQERGLRCQIATLEKKAHENWVAARQAERKLEESKQEASQLRNRLIIVEKNVINTSKSGETPVTNDRVPGDSNGELPTSPVHMGISAFQDSPSFPLHYQHHDGLPTSPSLPVLMPGQPLPPSRFMGVPPPGVFIPPPPLGAPFMPPPPPLFPGDRRPPPLGRMSSPPPHHYSPPPPGPRGSFSPFDHSPPPSPPPRRPYRSPPLHDDDDDDDDDSPAKFRHHRSPPPPHFSPYSFPASQPTPHREDSHAFRPLPPPTHRDSPREPKGSALSSGHSSESLEKSSRHSGRV</sequence>
<dbReference type="SUPFAM" id="SSF50044">
    <property type="entry name" value="SH3-domain"/>
    <property type="match status" value="1"/>
</dbReference>
<dbReference type="EMBL" id="NEVH01023960">
    <property type="protein sequence ID" value="PNF17693.1"/>
    <property type="molecule type" value="Genomic_DNA"/>
</dbReference>
<feature type="compositionally biased region" description="Acidic residues" evidence="3">
    <location>
        <begin position="383"/>
        <end position="420"/>
    </location>
</feature>
<gene>
    <name evidence="5" type="ORF">B7P43_G07365</name>
</gene>
<dbReference type="STRING" id="105785.A0A2J7PMX6"/>
<feature type="compositionally biased region" description="Basic and acidic residues" evidence="3">
    <location>
        <begin position="550"/>
        <end position="576"/>
    </location>
</feature>
<dbReference type="OrthoDB" id="6627676at2759"/>
<evidence type="ECO:0000313" key="6">
    <source>
        <dbReference type="Proteomes" id="UP000235965"/>
    </source>
</evidence>
<dbReference type="InterPro" id="IPR036028">
    <property type="entry name" value="SH3-like_dom_sf"/>
</dbReference>
<dbReference type="InParanoid" id="A0A2J7PMX6"/>
<feature type="coiled-coil region" evidence="2">
    <location>
        <begin position="1268"/>
        <end position="1341"/>
    </location>
</feature>
<feature type="compositionally biased region" description="Low complexity" evidence="3">
    <location>
        <begin position="257"/>
        <end position="273"/>
    </location>
</feature>
<dbReference type="FunCoup" id="A0A2J7PMX6">
    <property type="interactions" value="313"/>
</dbReference>
<feature type="compositionally biased region" description="Basic and acidic residues" evidence="3">
    <location>
        <begin position="646"/>
        <end position="664"/>
    </location>
</feature>
<feature type="signal peptide" evidence="4">
    <location>
        <begin position="1"/>
        <end position="21"/>
    </location>
</feature>
<feature type="compositionally biased region" description="Basic and acidic residues" evidence="3">
    <location>
        <begin position="1547"/>
        <end position="1556"/>
    </location>
</feature>
<feature type="region of interest" description="Disordered" evidence="3">
    <location>
        <begin position="326"/>
        <end position="430"/>
    </location>
</feature>